<protein>
    <recommendedName>
        <fullName evidence="10">Magnesium transporter</fullName>
    </recommendedName>
</protein>
<keyword evidence="10" id="KW-0999">Mitochondrion inner membrane</keyword>
<dbReference type="Gene3D" id="2.40.128.330">
    <property type="match status" value="1"/>
</dbReference>
<keyword evidence="7 10" id="KW-1133">Transmembrane helix</keyword>
<dbReference type="AlphaFoldDB" id="A0A9W4HL61"/>
<evidence type="ECO:0000256" key="9">
    <source>
        <dbReference type="ARBA" id="ARBA00023136"/>
    </source>
</evidence>
<evidence type="ECO:0000313" key="12">
    <source>
        <dbReference type="Proteomes" id="UP001153618"/>
    </source>
</evidence>
<dbReference type="Proteomes" id="UP001153618">
    <property type="component" value="Unassembled WGS sequence"/>
</dbReference>
<sequence>MHERISKGVFSLLSGTGLSKCSRVSCRSYPGRSGALRLKSPMPGIPRRGIITGPNKSLHVMSETEMSQEASFNQKVFDLSLALSRSRMNDATELRCMLLNVDGSVKYSDMKGTKAAVAKRYGLDGRDLRNVDLVSEGIPHILVRPSTIFISMFNLRLLVRSDEVLVFVLPIEDTDIKIQDVFLKDVQHRLQPTSSTGVLIQLPFELRVVDAALASVIAVLEAEHVLIRREVEESLRDSTREDIVHSVLRGLQYHSKRLVAIEQRARQVRSALQELLGNDQDMATMYLSDSEAGQPHAIEDHQEVEYLAEAYYKNTDAIAESANALLGDVNRTTDTIQSILDVRRNQIMIFEAQLEICMLGFAVSTFVAGLFGMNVVNDFEESALAFGVLTGACVIGTALIARYGMWKLNKFRKLRF</sequence>
<feature type="transmembrane region" description="Helical" evidence="10">
    <location>
        <begin position="352"/>
        <end position="371"/>
    </location>
</feature>
<evidence type="ECO:0000256" key="5">
    <source>
        <dbReference type="ARBA" id="ARBA00022842"/>
    </source>
</evidence>
<keyword evidence="9 10" id="KW-0472">Membrane</keyword>
<evidence type="ECO:0000256" key="1">
    <source>
        <dbReference type="ARBA" id="ARBA00004141"/>
    </source>
</evidence>
<keyword evidence="3 10" id="KW-0813">Transport</keyword>
<dbReference type="GO" id="GO:0005743">
    <property type="term" value="C:mitochondrial inner membrane"/>
    <property type="evidence" value="ECO:0007669"/>
    <property type="project" value="UniProtKB-SubCell"/>
</dbReference>
<organism evidence="11 12">
    <name type="scientific">Penicillium olsonii</name>
    <dbReference type="NCBI Taxonomy" id="99116"/>
    <lineage>
        <taxon>Eukaryota</taxon>
        <taxon>Fungi</taxon>
        <taxon>Dikarya</taxon>
        <taxon>Ascomycota</taxon>
        <taxon>Pezizomycotina</taxon>
        <taxon>Eurotiomycetes</taxon>
        <taxon>Eurotiomycetidae</taxon>
        <taxon>Eurotiales</taxon>
        <taxon>Aspergillaceae</taxon>
        <taxon>Penicillium</taxon>
    </lineage>
</organism>
<name>A0A9W4HL61_PENOL</name>
<keyword evidence="8 10" id="KW-0406">Ion transport</keyword>
<dbReference type="InterPro" id="IPR039204">
    <property type="entry name" value="MRS2-like"/>
</dbReference>
<gene>
    <name evidence="11" type="ORF">POLS_LOCUS3194</name>
</gene>
<comment type="caution">
    <text evidence="11">The sequence shown here is derived from an EMBL/GenBank/DDBJ whole genome shotgun (WGS) entry which is preliminary data.</text>
</comment>
<comment type="similarity">
    <text evidence="2 10">Belongs to the CorA metal ion transporter (MIT) (TC 1.A.35) family.</text>
</comment>
<evidence type="ECO:0000256" key="8">
    <source>
        <dbReference type="ARBA" id="ARBA00023065"/>
    </source>
</evidence>
<dbReference type="GO" id="GO:0015095">
    <property type="term" value="F:magnesium ion transmembrane transporter activity"/>
    <property type="evidence" value="ECO:0007669"/>
    <property type="project" value="TreeGrafter"/>
</dbReference>
<proteinExistence type="inferred from homology"/>
<evidence type="ECO:0000256" key="2">
    <source>
        <dbReference type="ARBA" id="ARBA00009765"/>
    </source>
</evidence>
<keyword evidence="10" id="KW-0496">Mitochondrion</keyword>
<evidence type="ECO:0000313" key="11">
    <source>
        <dbReference type="EMBL" id="CAG8048679.1"/>
    </source>
</evidence>
<keyword evidence="6" id="KW-0809">Transit peptide</keyword>
<accession>A0A9W4HL61</accession>
<evidence type="ECO:0000256" key="7">
    <source>
        <dbReference type="ARBA" id="ARBA00022989"/>
    </source>
</evidence>
<dbReference type="PANTHER" id="PTHR13890:SF0">
    <property type="entry name" value="MAGNESIUM TRANSPORTER MRS2 HOMOLOG, MITOCHONDRIAL"/>
    <property type="match status" value="1"/>
</dbReference>
<evidence type="ECO:0000256" key="6">
    <source>
        <dbReference type="ARBA" id="ARBA00022946"/>
    </source>
</evidence>
<feature type="transmembrane region" description="Helical" evidence="10">
    <location>
        <begin position="383"/>
        <end position="405"/>
    </location>
</feature>
<keyword evidence="4 10" id="KW-0812">Transmembrane</keyword>
<evidence type="ECO:0000256" key="3">
    <source>
        <dbReference type="ARBA" id="ARBA00022448"/>
    </source>
</evidence>
<evidence type="ECO:0000256" key="10">
    <source>
        <dbReference type="RuleBase" id="RU366042"/>
    </source>
</evidence>
<keyword evidence="5 10" id="KW-0460">Magnesium</keyword>
<dbReference type="Pfam" id="PF22099">
    <property type="entry name" value="MRS2-like"/>
    <property type="match status" value="1"/>
</dbReference>
<dbReference type="CDD" id="cd12823">
    <property type="entry name" value="Mrs2_Mfm1p-like"/>
    <property type="match status" value="1"/>
</dbReference>
<evidence type="ECO:0000256" key="4">
    <source>
        <dbReference type="ARBA" id="ARBA00022692"/>
    </source>
</evidence>
<dbReference type="Gene3D" id="1.20.58.340">
    <property type="entry name" value="Magnesium transport protein CorA, transmembrane region"/>
    <property type="match status" value="1"/>
</dbReference>
<keyword evidence="12" id="KW-1185">Reference proteome</keyword>
<dbReference type="PANTHER" id="PTHR13890">
    <property type="entry name" value="RNA SPLICING PROTEIN MRS2, MITOCHONDRIAL"/>
    <property type="match status" value="1"/>
</dbReference>
<reference evidence="11" key="1">
    <citation type="submission" date="2021-07" db="EMBL/GenBank/DDBJ databases">
        <authorList>
            <person name="Branca A.L. A."/>
        </authorList>
    </citation>
    <scope>NUCLEOTIDE SEQUENCE</scope>
</reference>
<comment type="subcellular location">
    <subcellularLocation>
        <location evidence="1">Membrane</location>
        <topology evidence="1">Multi-pass membrane protein</topology>
    </subcellularLocation>
    <subcellularLocation>
        <location evidence="10">Mitochondrion inner membrane</location>
        <topology evidence="10">Multi-pass membrane protein</topology>
    </subcellularLocation>
</comment>
<dbReference type="OrthoDB" id="10251508at2759"/>
<dbReference type="EMBL" id="CAJVOS010000016">
    <property type="protein sequence ID" value="CAG8048679.1"/>
    <property type="molecule type" value="Genomic_DNA"/>
</dbReference>
<dbReference type="GO" id="GO:0045016">
    <property type="term" value="P:mitochondrial magnesium ion transmembrane transport"/>
    <property type="evidence" value="ECO:0007669"/>
    <property type="project" value="TreeGrafter"/>
</dbReference>